<reference evidence="2" key="1">
    <citation type="journal article" date="2019" name="Int. J. Syst. Evol. Microbiol.">
        <title>The Global Catalogue of Microorganisms (GCM) 10K type strain sequencing project: providing services to taxonomists for standard genome sequencing and annotation.</title>
        <authorList>
            <consortium name="The Broad Institute Genomics Platform"/>
            <consortium name="The Broad Institute Genome Sequencing Center for Infectious Disease"/>
            <person name="Wu L."/>
            <person name="Ma J."/>
        </authorList>
    </citation>
    <scope>NUCLEOTIDE SEQUENCE [LARGE SCALE GENOMIC DNA]</scope>
    <source>
        <strain evidence="2">JCM 15089</strain>
    </source>
</reference>
<proteinExistence type="predicted"/>
<organism evidence="1 2">
    <name type="scientific">Rhizomicrobium electricum</name>
    <dbReference type="NCBI Taxonomy" id="480070"/>
    <lineage>
        <taxon>Bacteria</taxon>
        <taxon>Pseudomonadati</taxon>
        <taxon>Pseudomonadota</taxon>
        <taxon>Alphaproteobacteria</taxon>
        <taxon>Micropepsales</taxon>
        <taxon>Micropepsaceae</taxon>
        <taxon>Rhizomicrobium</taxon>
    </lineage>
</organism>
<accession>A0ABP3PHJ9</accession>
<dbReference type="Proteomes" id="UP001499951">
    <property type="component" value="Unassembled WGS sequence"/>
</dbReference>
<name>A0ABP3PHJ9_9PROT</name>
<evidence type="ECO:0000313" key="1">
    <source>
        <dbReference type="EMBL" id="GAA0567687.1"/>
    </source>
</evidence>
<sequence>MSADLRNALVLVDAARRAYQVALSEGLSLAHIAEQSGHPQYWFANSILHVVDVYGVRTGESAPVLLSRDLVANLKLADDMLVLIDPDTGETKFGDLKTASDQVDRYLAWARTVY</sequence>
<evidence type="ECO:0000313" key="2">
    <source>
        <dbReference type="Proteomes" id="UP001499951"/>
    </source>
</evidence>
<protein>
    <submittedName>
        <fullName evidence="1">Uncharacterized protein</fullName>
    </submittedName>
</protein>
<dbReference type="RefSeq" id="WP_166932860.1">
    <property type="nucleotide sequence ID" value="NZ_BAAADD010000003.1"/>
</dbReference>
<keyword evidence="2" id="KW-1185">Reference proteome</keyword>
<gene>
    <name evidence="1" type="ORF">GCM10008942_15330</name>
</gene>
<dbReference type="EMBL" id="BAAADD010000003">
    <property type="protein sequence ID" value="GAA0567687.1"/>
    <property type="molecule type" value="Genomic_DNA"/>
</dbReference>
<comment type="caution">
    <text evidence="1">The sequence shown here is derived from an EMBL/GenBank/DDBJ whole genome shotgun (WGS) entry which is preliminary data.</text>
</comment>